<feature type="coiled-coil region" evidence="1">
    <location>
        <begin position="626"/>
        <end position="653"/>
    </location>
</feature>
<keyword evidence="1" id="KW-0175">Coiled coil</keyword>
<gene>
    <name evidence="2" type="ORF">BLNAU_8025</name>
</gene>
<dbReference type="Proteomes" id="UP001281761">
    <property type="component" value="Unassembled WGS sequence"/>
</dbReference>
<organism evidence="2 3">
    <name type="scientific">Blattamonas nauphoetae</name>
    <dbReference type="NCBI Taxonomy" id="2049346"/>
    <lineage>
        <taxon>Eukaryota</taxon>
        <taxon>Metamonada</taxon>
        <taxon>Preaxostyla</taxon>
        <taxon>Oxymonadida</taxon>
        <taxon>Blattamonas</taxon>
    </lineage>
</organism>
<comment type="caution">
    <text evidence="2">The sequence shown here is derived from an EMBL/GenBank/DDBJ whole genome shotgun (WGS) entry which is preliminary data.</text>
</comment>
<sequence>MNLRSGVVSNRRHVPNSPSLRNTMLVDKTSIRPDFDAKKAKQTSFLDIFLSQICGNYETLRPVMLNGLLVLASESDWALSAILEVEYIKPLEEYCEKTQPCEVPMALKTLSARCKSDSATRPFLRTLGVPSGSTDSSSELVPFAGRLCSTLAEHVSEMKSLFDESSASDGSISALPTTLHEKSPLLSGTAIVEVLCEGVSLLNSLLIKADVSIEEILINSNIVPLHKSTIIICLDLLEHEKNESICPSSDRTDLLITILNNSWNCTANSLFRSHKSLHPIIESTFSDVPQLCTLLERTCCLSSPSHSCYLKMMINICTNLPHLIPRLLEEHLIERVIDISEPMTVPIQHGQFHLRFVWVIVNLIWDPRNITQNKEEQIRIRKLLFERVLKPAKQYLQFILQREEFIPKTDSINRDLPTRITLLLTQTFLLEQELFEDGEMVETGREEWEVGWLVEKTKEDELGERLKEIREDDVEMKKDEKVRWKRRVETRREAGHEDAMEGWLPRMDIGTQSEIVEYMTQESVSVRETTTEDDGGEIGEIVREQLQFSSSVCQASQNRADTVVNSHKLPLYLSSFLLSTLPPRPCGRQDQQHCDPLIRRVGDELVVFVFSLAVCVALHEENFLLIRTLESIILEVARRVRRAEREVVEWRLKFNIDGETGEARKAHRHVRVCAACSFLFPTTPFERRAQSFQATATRESGSGIVCV</sequence>
<evidence type="ECO:0000313" key="3">
    <source>
        <dbReference type="Proteomes" id="UP001281761"/>
    </source>
</evidence>
<proteinExistence type="predicted"/>
<name>A0ABQ9XZQ8_9EUKA</name>
<evidence type="ECO:0000256" key="1">
    <source>
        <dbReference type="SAM" id="Coils"/>
    </source>
</evidence>
<reference evidence="2 3" key="1">
    <citation type="journal article" date="2022" name="bioRxiv">
        <title>Genomics of Preaxostyla Flagellates Illuminates Evolutionary Transitions and the Path Towards Mitochondrial Loss.</title>
        <authorList>
            <person name="Novak L.V.F."/>
            <person name="Treitli S.C."/>
            <person name="Pyrih J."/>
            <person name="Halakuc P."/>
            <person name="Pipaliya S.V."/>
            <person name="Vacek V."/>
            <person name="Brzon O."/>
            <person name="Soukal P."/>
            <person name="Eme L."/>
            <person name="Dacks J.B."/>
            <person name="Karnkowska A."/>
            <person name="Elias M."/>
            <person name="Hampl V."/>
        </authorList>
    </citation>
    <scope>NUCLEOTIDE SEQUENCE [LARGE SCALE GENOMIC DNA]</scope>
    <source>
        <strain evidence="2">NAU3</strain>
        <tissue evidence="2">Gut</tissue>
    </source>
</reference>
<keyword evidence="3" id="KW-1185">Reference proteome</keyword>
<protein>
    <submittedName>
        <fullName evidence="2">Uncharacterized protein</fullName>
    </submittedName>
</protein>
<dbReference type="EMBL" id="JARBJD010000050">
    <property type="protein sequence ID" value="KAK2956950.1"/>
    <property type="molecule type" value="Genomic_DNA"/>
</dbReference>
<evidence type="ECO:0000313" key="2">
    <source>
        <dbReference type="EMBL" id="KAK2956950.1"/>
    </source>
</evidence>
<accession>A0ABQ9XZQ8</accession>